<evidence type="ECO:0000313" key="2">
    <source>
        <dbReference type="EMBL" id="AMZ72381.1"/>
    </source>
</evidence>
<feature type="chain" id="PRO_5007812478" evidence="1">
    <location>
        <begin position="23"/>
        <end position="142"/>
    </location>
</feature>
<dbReference type="EMBL" id="CP015225">
    <property type="protein sequence ID" value="AMZ72381.1"/>
    <property type="molecule type" value="Genomic_DNA"/>
</dbReference>
<gene>
    <name evidence="2" type="ORF">TK06_15175</name>
</gene>
<feature type="signal peptide" evidence="1">
    <location>
        <begin position="1"/>
        <end position="22"/>
    </location>
</feature>
<reference evidence="2 3" key="2">
    <citation type="journal article" date="2018" name="Nature">
        <title>Mutant phenotypes for thousands of bacterial genes of unknown function.</title>
        <authorList>
            <person name="Price M.N."/>
            <person name="Wetmore K.M."/>
            <person name="Waters R.J."/>
            <person name="Callaghan M."/>
            <person name="Ray J."/>
            <person name="Liu H."/>
            <person name="Kuehl J.V."/>
            <person name="Melnyk R.A."/>
            <person name="Lamson J.S."/>
            <person name="Suh Y."/>
            <person name="Carlson H.K."/>
            <person name="Esquivel Z."/>
            <person name="Sadeeshkumar H."/>
            <person name="Chakraborty R."/>
            <person name="Zane G.M."/>
            <person name="Rubin B.E."/>
            <person name="Wall J.D."/>
            <person name="Visel A."/>
            <person name="Bristow J."/>
            <person name="Blow M.J."/>
            <person name="Arkin A.P."/>
            <person name="Deutschbauer A.M."/>
        </authorList>
    </citation>
    <scope>NUCLEOTIDE SEQUENCE [LARGE SCALE GENOMIC DNA]</scope>
    <source>
        <strain evidence="2 3">FW300-N2E2</strain>
    </source>
</reference>
<dbReference type="AlphaFoldDB" id="A0A159ZZM5"/>
<keyword evidence="1" id="KW-0732">Signal</keyword>
<proteinExistence type="predicted"/>
<sequence>MKKLLSMLLAAVLATQALHAFAETSPVGSWQFASYHVPGGGFYANQTICFKEDNTWYSSSQAGWKGAWFQNGDDLQWNGSVPMPGAGSANNLATIAMGKLAVAGSMSGNYAEWAAPSALPLPWDRHYTYTMTYKGATCAAPK</sequence>
<name>A0A159ZZM5_PSEFL</name>
<dbReference type="Proteomes" id="UP000076083">
    <property type="component" value="Chromosome"/>
</dbReference>
<evidence type="ECO:0000256" key="1">
    <source>
        <dbReference type="SAM" id="SignalP"/>
    </source>
</evidence>
<evidence type="ECO:0000313" key="3">
    <source>
        <dbReference type="Proteomes" id="UP000076083"/>
    </source>
</evidence>
<accession>A0A159ZZM5</accession>
<organism evidence="2 3">
    <name type="scientific">Pseudomonas fluorescens</name>
    <dbReference type="NCBI Taxonomy" id="294"/>
    <lineage>
        <taxon>Bacteria</taxon>
        <taxon>Pseudomonadati</taxon>
        <taxon>Pseudomonadota</taxon>
        <taxon>Gammaproteobacteria</taxon>
        <taxon>Pseudomonadales</taxon>
        <taxon>Pseudomonadaceae</taxon>
        <taxon>Pseudomonas</taxon>
    </lineage>
</organism>
<protein>
    <submittedName>
        <fullName evidence="2">Uncharacterized protein</fullName>
    </submittedName>
</protein>
<dbReference type="RefSeq" id="WP_063322742.1">
    <property type="nucleotide sequence ID" value="NZ_CP015225.1"/>
</dbReference>
<reference evidence="3" key="1">
    <citation type="submission" date="2016-04" db="EMBL/GenBank/DDBJ databases">
        <authorList>
            <person name="Ray J."/>
            <person name="Price M."/>
            <person name="Deutschbauer A."/>
        </authorList>
    </citation>
    <scope>NUCLEOTIDE SEQUENCE [LARGE SCALE GENOMIC DNA]</scope>
    <source>
        <strain evidence="3">FW300-N2E2</strain>
    </source>
</reference>